<evidence type="ECO:0000256" key="1">
    <source>
        <dbReference type="ARBA" id="ARBA00004141"/>
    </source>
</evidence>
<evidence type="ECO:0000256" key="5">
    <source>
        <dbReference type="SAM" id="Phobius"/>
    </source>
</evidence>
<dbReference type="VEuPathDB" id="FungiDB:DNF11_2158"/>
<dbReference type="EMBL" id="CP033150">
    <property type="protein sequence ID" value="AYO43108.1"/>
    <property type="molecule type" value="Genomic_DNA"/>
</dbReference>
<reference evidence="6 7" key="1">
    <citation type="submission" date="2018-10" db="EMBL/GenBank/DDBJ databases">
        <title>Complete genome sequence of Malassezia restricta CBS 7877.</title>
        <authorList>
            <person name="Morand S.C."/>
            <person name="Bertignac M."/>
            <person name="Iltis A."/>
            <person name="Kolder I."/>
            <person name="Pirovano W."/>
            <person name="Jourdain R."/>
            <person name="Clavaud C."/>
        </authorList>
    </citation>
    <scope>NUCLEOTIDE SEQUENCE [LARGE SCALE GENOMIC DNA]</scope>
    <source>
        <strain evidence="6 7">CBS 7877</strain>
    </source>
</reference>
<dbReference type="OrthoDB" id="1436450at2759"/>
<dbReference type="PANTHER" id="PTHR23051">
    <property type="entry name" value="SOLUTE CARRIER FAMILY 35, MEMBER F5"/>
    <property type="match status" value="1"/>
</dbReference>
<dbReference type="GO" id="GO:0016020">
    <property type="term" value="C:membrane"/>
    <property type="evidence" value="ECO:0007669"/>
    <property type="project" value="UniProtKB-SubCell"/>
</dbReference>
<feature type="transmembrane region" description="Helical" evidence="5">
    <location>
        <begin position="121"/>
        <end position="144"/>
    </location>
</feature>
<keyword evidence="4 5" id="KW-0472">Membrane</keyword>
<evidence type="ECO:0000313" key="6">
    <source>
        <dbReference type="EMBL" id="AYO43108.1"/>
    </source>
</evidence>
<feature type="transmembrane region" description="Helical" evidence="5">
    <location>
        <begin position="91"/>
        <end position="109"/>
    </location>
</feature>
<keyword evidence="2 5" id="KW-0812">Transmembrane</keyword>
<dbReference type="AlphaFoldDB" id="A0A3G2S7G3"/>
<sequence length="239" mass="25847">MAPSTKEYAIGALLIILVDVLWTSSNYLANTVLTRGYDKPFALTLCGIDTFSFWKLFAVVLSFTGVTLVTFVDHDKSNTPMSLSKPLWGDVLALVSALCYAGYVTFLKLRIGSEDRISMPLFLGCVGAFNLVAFWPVGLLLHFAGIELLSWPNDGLTMAGLFFNMCITVVSDFAYLVAILKSSPLLTTIGLSLTIPMAVCIDAIQNAMSLPLQSIIGSILVLTSFGGIAWEENQANVNV</sequence>
<accession>A0A3G2S7G3</accession>
<comment type="subcellular location">
    <subcellularLocation>
        <location evidence="1">Membrane</location>
        <topology evidence="1">Multi-pass membrane protein</topology>
    </subcellularLocation>
</comment>
<feature type="transmembrane region" description="Helical" evidence="5">
    <location>
        <begin position="53"/>
        <end position="71"/>
    </location>
</feature>
<name>A0A3G2S7G3_MALR7</name>
<evidence type="ECO:0000256" key="4">
    <source>
        <dbReference type="ARBA" id="ARBA00023136"/>
    </source>
</evidence>
<keyword evidence="3 5" id="KW-1133">Transmembrane helix</keyword>
<keyword evidence="7" id="KW-1185">Reference proteome</keyword>
<dbReference type="PANTHER" id="PTHR23051:SF0">
    <property type="entry name" value="SOLUTE CARRIER FAMILY 35 MEMBER F5"/>
    <property type="match status" value="1"/>
</dbReference>
<gene>
    <name evidence="6" type="ORF">DNF11_2158</name>
</gene>
<organism evidence="6 7">
    <name type="scientific">Malassezia restricta (strain ATCC 96810 / NBRC 103918 / CBS 7877)</name>
    <name type="common">Seborrheic dermatitis infection agent</name>
    <dbReference type="NCBI Taxonomy" id="425264"/>
    <lineage>
        <taxon>Eukaryota</taxon>
        <taxon>Fungi</taxon>
        <taxon>Dikarya</taxon>
        <taxon>Basidiomycota</taxon>
        <taxon>Ustilaginomycotina</taxon>
        <taxon>Malasseziomycetes</taxon>
        <taxon>Malasseziales</taxon>
        <taxon>Malasseziaceae</taxon>
        <taxon>Malassezia</taxon>
    </lineage>
</organism>
<evidence type="ECO:0000256" key="3">
    <source>
        <dbReference type="ARBA" id="ARBA00022989"/>
    </source>
</evidence>
<evidence type="ECO:0000313" key="7">
    <source>
        <dbReference type="Proteomes" id="UP000269793"/>
    </source>
</evidence>
<feature type="transmembrane region" description="Helical" evidence="5">
    <location>
        <begin position="12"/>
        <end position="33"/>
    </location>
</feature>
<evidence type="ECO:0000256" key="2">
    <source>
        <dbReference type="ARBA" id="ARBA00022692"/>
    </source>
</evidence>
<protein>
    <recommendedName>
        <fullName evidence="8">EamA domain-containing protein</fullName>
    </recommendedName>
</protein>
<evidence type="ECO:0008006" key="8">
    <source>
        <dbReference type="Google" id="ProtNLM"/>
    </source>
</evidence>
<dbReference type="Proteomes" id="UP000269793">
    <property type="component" value="Chromosome III"/>
</dbReference>
<feature type="transmembrane region" description="Helical" evidence="5">
    <location>
        <begin position="156"/>
        <end position="178"/>
    </location>
</feature>
<proteinExistence type="predicted"/>